<dbReference type="AlphaFoldDB" id="A0A0F9R6K8"/>
<gene>
    <name evidence="1" type="ORF">LCGC14_0930420</name>
</gene>
<dbReference type="EMBL" id="LAZR01003194">
    <property type="protein sequence ID" value="KKN20931.1"/>
    <property type="molecule type" value="Genomic_DNA"/>
</dbReference>
<name>A0A0F9R6K8_9ZZZZ</name>
<evidence type="ECO:0000313" key="1">
    <source>
        <dbReference type="EMBL" id="KKN20931.1"/>
    </source>
</evidence>
<protein>
    <submittedName>
        <fullName evidence="1">Uncharacterized protein</fullName>
    </submittedName>
</protein>
<sequence>MLKDVATTCKIREYLGCCGLAQITHFDCHGYLGGKTSSAEELDKDKQICVEAMEVLITKISKAIGYSSIVASFSDNENYNVIKYIKLFKGVGEKFINSKTGNIIQLYQCNLK</sequence>
<accession>A0A0F9R6K8</accession>
<comment type="caution">
    <text evidence="1">The sequence shown here is derived from an EMBL/GenBank/DDBJ whole genome shotgun (WGS) entry which is preliminary data.</text>
</comment>
<reference evidence="1" key="1">
    <citation type="journal article" date="2015" name="Nature">
        <title>Complex archaea that bridge the gap between prokaryotes and eukaryotes.</title>
        <authorList>
            <person name="Spang A."/>
            <person name="Saw J.H."/>
            <person name="Jorgensen S.L."/>
            <person name="Zaremba-Niedzwiedzka K."/>
            <person name="Martijn J."/>
            <person name="Lind A.E."/>
            <person name="van Eijk R."/>
            <person name="Schleper C."/>
            <person name="Guy L."/>
            <person name="Ettema T.J."/>
        </authorList>
    </citation>
    <scope>NUCLEOTIDE SEQUENCE</scope>
</reference>
<organism evidence="1">
    <name type="scientific">marine sediment metagenome</name>
    <dbReference type="NCBI Taxonomy" id="412755"/>
    <lineage>
        <taxon>unclassified sequences</taxon>
        <taxon>metagenomes</taxon>
        <taxon>ecological metagenomes</taxon>
    </lineage>
</organism>
<proteinExistence type="predicted"/>